<organism evidence="1 2">
    <name type="scientific">Dendrobium chrysotoxum</name>
    <name type="common">Orchid</name>
    <dbReference type="NCBI Taxonomy" id="161865"/>
    <lineage>
        <taxon>Eukaryota</taxon>
        <taxon>Viridiplantae</taxon>
        <taxon>Streptophyta</taxon>
        <taxon>Embryophyta</taxon>
        <taxon>Tracheophyta</taxon>
        <taxon>Spermatophyta</taxon>
        <taxon>Magnoliopsida</taxon>
        <taxon>Liliopsida</taxon>
        <taxon>Asparagales</taxon>
        <taxon>Orchidaceae</taxon>
        <taxon>Epidendroideae</taxon>
        <taxon>Malaxideae</taxon>
        <taxon>Dendrobiinae</taxon>
        <taxon>Dendrobium</taxon>
    </lineage>
</organism>
<name>A0AAV7FXJ8_DENCH</name>
<evidence type="ECO:0000313" key="2">
    <source>
        <dbReference type="Proteomes" id="UP000775213"/>
    </source>
</evidence>
<proteinExistence type="predicted"/>
<gene>
    <name evidence="1" type="ORF">IEQ34_021998</name>
</gene>
<evidence type="ECO:0000313" key="1">
    <source>
        <dbReference type="EMBL" id="KAH0448198.1"/>
    </source>
</evidence>
<comment type="caution">
    <text evidence="1">The sequence shown here is derived from an EMBL/GenBank/DDBJ whole genome shotgun (WGS) entry which is preliminary data.</text>
</comment>
<accession>A0AAV7FXJ8</accession>
<dbReference type="AlphaFoldDB" id="A0AAV7FXJ8"/>
<protein>
    <submittedName>
        <fullName evidence="1">Uncharacterized protein</fullName>
    </submittedName>
</protein>
<dbReference type="Proteomes" id="UP000775213">
    <property type="component" value="Unassembled WGS sequence"/>
</dbReference>
<keyword evidence="2" id="KW-1185">Reference proteome</keyword>
<dbReference type="EMBL" id="JAGFBR010000019">
    <property type="protein sequence ID" value="KAH0448198.1"/>
    <property type="molecule type" value="Genomic_DNA"/>
</dbReference>
<reference evidence="1 2" key="1">
    <citation type="journal article" date="2021" name="Hortic Res">
        <title>Chromosome-scale assembly of the Dendrobium chrysotoxum genome enhances the understanding of orchid evolution.</title>
        <authorList>
            <person name="Zhang Y."/>
            <person name="Zhang G.Q."/>
            <person name="Zhang D."/>
            <person name="Liu X.D."/>
            <person name="Xu X.Y."/>
            <person name="Sun W.H."/>
            <person name="Yu X."/>
            <person name="Zhu X."/>
            <person name="Wang Z.W."/>
            <person name="Zhao X."/>
            <person name="Zhong W.Y."/>
            <person name="Chen H."/>
            <person name="Yin W.L."/>
            <person name="Huang T."/>
            <person name="Niu S.C."/>
            <person name="Liu Z.J."/>
        </authorList>
    </citation>
    <scope>NUCLEOTIDE SEQUENCE [LARGE SCALE GENOMIC DNA]</scope>
    <source>
        <strain evidence="1">Lindl</strain>
    </source>
</reference>
<sequence>MHVVEEGSIGDEFIDEKRHLCFQAAAQQPNHVPVIDLRKNDHFINKLLDLSLIHQLRFLDRNFPTIRQSSFINCTIPAMPQYAVVTEVVSCRFKLAGGEDLGGDLSDR</sequence>